<evidence type="ECO:0000313" key="1">
    <source>
        <dbReference type="EMBL" id="KAH7958935.1"/>
    </source>
</evidence>
<keyword evidence="2" id="KW-1185">Reference proteome</keyword>
<organism evidence="1 2">
    <name type="scientific">Dermacentor silvarum</name>
    <name type="common">Tick</name>
    <dbReference type="NCBI Taxonomy" id="543639"/>
    <lineage>
        <taxon>Eukaryota</taxon>
        <taxon>Metazoa</taxon>
        <taxon>Ecdysozoa</taxon>
        <taxon>Arthropoda</taxon>
        <taxon>Chelicerata</taxon>
        <taxon>Arachnida</taxon>
        <taxon>Acari</taxon>
        <taxon>Parasitiformes</taxon>
        <taxon>Ixodida</taxon>
        <taxon>Ixodoidea</taxon>
        <taxon>Ixodidae</taxon>
        <taxon>Rhipicephalinae</taxon>
        <taxon>Dermacentor</taxon>
    </lineage>
</organism>
<name>A0ACB8D329_DERSI</name>
<accession>A0ACB8D329</accession>
<dbReference type="Proteomes" id="UP000821865">
    <property type="component" value="Chromosome 3"/>
</dbReference>
<evidence type="ECO:0000313" key="2">
    <source>
        <dbReference type="Proteomes" id="UP000821865"/>
    </source>
</evidence>
<sequence>MIVNARILCLSAVMVCMAVQVMAVPLGVASPGLAVPKCPEATNYGFLIFARLRNPCKYLCQGYPIRFEAEDNGTPCSHCEMIEVFTIRVVLWIEEYIICCNQVGHHDRPERGIVALDAGVQAAPSATEIAPEKCEPATDYRFFIWRRIYQPCQYLCAGLFVAFENEDDGTPCSTLSVPDGECLKGICVAAPETPTTTVVSSTTVAFKDEPGTTSENFQATFDTVEPGNLSSDNVHDESESETTELAAEASVINDETGNFENTTEDDENSKSAAAEDAKLVEDRSMAAETEELDSDVTVEEEESGFLSETVAPQDAQGDDEDAETQRSF</sequence>
<proteinExistence type="predicted"/>
<dbReference type="EMBL" id="CM023472">
    <property type="protein sequence ID" value="KAH7958935.1"/>
    <property type="molecule type" value="Genomic_DNA"/>
</dbReference>
<comment type="caution">
    <text evidence="1">The sequence shown here is derived from an EMBL/GenBank/DDBJ whole genome shotgun (WGS) entry which is preliminary data.</text>
</comment>
<reference evidence="1" key="1">
    <citation type="submission" date="2020-05" db="EMBL/GenBank/DDBJ databases">
        <title>Large-scale comparative analyses of tick genomes elucidate their genetic diversity and vector capacities.</title>
        <authorList>
            <person name="Jia N."/>
            <person name="Wang J."/>
            <person name="Shi W."/>
            <person name="Du L."/>
            <person name="Sun Y."/>
            <person name="Zhan W."/>
            <person name="Jiang J."/>
            <person name="Wang Q."/>
            <person name="Zhang B."/>
            <person name="Ji P."/>
            <person name="Sakyi L.B."/>
            <person name="Cui X."/>
            <person name="Yuan T."/>
            <person name="Jiang B."/>
            <person name="Yang W."/>
            <person name="Lam T.T.-Y."/>
            <person name="Chang Q."/>
            <person name="Ding S."/>
            <person name="Wang X."/>
            <person name="Zhu J."/>
            <person name="Ruan X."/>
            <person name="Zhao L."/>
            <person name="Wei J."/>
            <person name="Que T."/>
            <person name="Du C."/>
            <person name="Cheng J."/>
            <person name="Dai P."/>
            <person name="Han X."/>
            <person name="Huang E."/>
            <person name="Gao Y."/>
            <person name="Liu J."/>
            <person name="Shao H."/>
            <person name="Ye R."/>
            <person name="Li L."/>
            <person name="Wei W."/>
            <person name="Wang X."/>
            <person name="Wang C."/>
            <person name="Yang T."/>
            <person name="Huo Q."/>
            <person name="Li W."/>
            <person name="Guo W."/>
            <person name="Chen H."/>
            <person name="Zhou L."/>
            <person name="Ni X."/>
            <person name="Tian J."/>
            <person name="Zhou Y."/>
            <person name="Sheng Y."/>
            <person name="Liu T."/>
            <person name="Pan Y."/>
            <person name="Xia L."/>
            <person name="Li J."/>
            <person name="Zhao F."/>
            <person name="Cao W."/>
        </authorList>
    </citation>
    <scope>NUCLEOTIDE SEQUENCE</scope>
    <source>
        <strain evidence="1">Dsil-2018</strain>
    </source>
</reference>
<gene>
    <name evidence="1" type="ORF">HPB49_006674</name>
</gene>
<protein>
    <submittedName>
        <fullName evidence="1">Uncharacterized protein</fullName>
    </submittedName>
</protein>